<dbReference type="AlphaFoldDB" id="A0A6A4R2P7"/>
<name>A0A6A4R2P7_LUPAL</name>
<evidence type="ECO:0000313" key="1">
    <source>
        <dbReference type="EMBL" id="KAE9620261.1"/>
    </source>
</evidence>
<reference evidence="2" key="1">
    <citation type="journal article" date="2020" name="Nat. Commun.">
        <title>Genome sequence of the cluster root forming white lupin.</title>
        <authorList>
            <person name="Hufnagel B."/>
            <person name="Marques A."/>
            <person name="Soriano A."/>
            <person name="Marques L."/>
            <person name="Divol F."/>
            <person name="Doumas P."/>
            <person name="Sallet E."/>
            <person name="Mancinotti D."/>
            <person name="Carrere S."/>
            <person name="Marande W."/>
            <person name="Arribat S."/>
            <person name="Keller J."/>
            <person name="Huneau C."/>
            <person name="Blein T."/>
            <person name="Aime D."/>
            <person name="Laguerre M."/>
            <person name="Taylor J."/>
            <person name="Schubert V."/>
            <person name="Nelson M."/>
            <person name="Geu-Flores F."/>
            <person name="Crespi M."/>
            <person name="Gallardo-Guerrero K."/>
            <person name="Delaux P.-M."/>
            <person name="Salse J."/>
            <person name="Berges H."/>
            <person name="Guyot R."/>
            <person name="Gouzy J."/>
            <person name="Peret B."/>
        </authorList>
    </citation>
    <scope>NUCLEOTIDE SEQUENCE [LARGE SCALE GENOMIC DNA]</scope>
    <source>
        <strain evidence="2">cv. Amiga</strain>
    </source>
</reference>
<protein>
    <submittedName>
        <fullName evidence="1">Uncharacterized protein</fullName>
    </submittedName>
</protein>
<evidence type="ECO:0000313" key="2">
    <source>
        <dbReference type="Proteomes" id="UP000447434"/>
    </source>
</evidence>
<sequence>METIIPPSSSGSSTCTLQVIDGSNIMKLKSVKDGKLYVKELQPAQATNPNSQVEKVKKSEFKEVLSHILSG</sequence>
<dbReference type="Proteomes" id="UP000447434">
    <property type="component" value="Chromosome 1"/>
</dbReference>
<keyword evidence="2" id="KW-1185">Reference proteome</keyword>
<dbReference type="EMBL" id="WOCE01000001">
    <property type="protein sequence ID" value="KAE9620261.1"/>
    <property type="molecule type" value="Genomic_DNA"/>
</dbReference>
<accession>A0A6A4R2P7</accession>
<comment type="caution">
    <text evidence="1">The sequence shown here is derived from an EMBL/GenBank/DDBJ whole genome shotgun (WGS) entry which is preliminary data.</text>
</comment>
<organism evidence="1 2">
    <name type="scientific">Lupinus albus</name>
    <name type="common">White lupine</name>
    <name type="synonym">Lupinus termis</name>
    <dbReference type="NCBI Taxonomy" id="3870"/>
    <lineage>
        <taxon>Eukaryota</taxon>
        <taxon>Viridiplantae</taxon>
        <taxon>Streptophyta</taxon>
        <taxon>Embryophyta</taxon>
        <taxon>Tracheophyta</taxon>
        <taxon>Spermatophyta</taxon>
        <taxon>Magnoliopsida</taxon>
        <taxon>eudicotyledons</taxon>
        <taxon>Gunneridae</taxon>
        <taxon>Pentapetalae</taxon>
        <taxon>rosids</taxon>
        <taxon>fabids</taxon>
        <taxon>Fabales</taxon>
        <taxon>Fabaceae</taxon>
        <taxon>Papilionoideae</taxon>
        <taxon>50 kb inversion clade</taxon>
        <taxon>genistoids sensu lato</taxon>
        <taxon>core genistoids</taxon>
        <taxon>Genisteae</taxon>
        <taxon>Lupinus</taxon>
    </lineage>
</organism>
<proteinExistence type="predicted"/>
<gene>
    <name evidence="1" type="ORF">Lalb_Chr01g0001251</name>
</gene>